<evidence type="ECO:0000256" key="1">
    <source>
        <dbReference type="PIRNR" id="PIRNR029681"/>
    </source>
</evidence>
<protein>
    <recommendedName>
        <fullName evidence="1">Lipid A deacylase</fullName>
        <ecNumber evidence="1">3.1.1.77</ecNumber>
    </recommendedName>
    <alternativeName>
        <fullName evidence="1">LPS 3-O-deacylase</fullName>
    </alternativeName>
    <alternativeName>
        <fullName evidence="1">Outer membrane enzyme</fullName>
    </alternativeName>
</protein>
<comment type="subunit">
    <text evidence="1">Homodimer.</text>
</comment>
<dbReference type="EMBL" id="QGTJ01000002">
    <property type="protein sequence ID" value="PWV64519.1"/>
    <property type="molecule type" value="Genomic_DNA"/>
</dbReference>
<comment type="function">
    <text evidence="1">Has lipid A 3-O-deacylase activity. Hydrolyzes the ester bond at the 3 position of lipid A, a bioactive component of lipopolysaccharide (LPS), thereby releasing the primary fatty acyl moiety.</text>
</comment>
<keyword evidence="3" id="KW-0732">Signal</keyword>
<name>A0A317MXT9_9GAMM</name>
<keyword evidence="1" id="KW-0472">Membrane</keyword>
<keyword evidence="1" id="KW-0998">Cell outer membrane</keyword>
<keyword evidence="5" id="KW-1185">Reference proteome</keyword>
<keyword evidence="1" id="KW-0378">Hydrolase</keyword>
<reference evidence="4 5" key="1">
    <citation type="submission" date="2018-05" db="EMBL/GenBank/DDBJ databases">
        <title>Genomic Encyclopedia of Type Strains, Phase IV (KMG-IV): sequencing the most valuable type-strain genomes for metagenomic binning, comparative biology and taxonomic classification.</title>
        <authorList>
            <person name="Goeker M."/>
        </authorList>
    </citation>
    <scope>NUCLEOTIDE SEQUENCE [LARGE SCALE GENOMIC DNA]</scope>
    <source>
        <strain evidence="4 5">DSM 23606</strain>
    </source>
</reference>
<dbReference type="Gene3D" id="2.40.160.20">
    <property type="match status" value="1"/>
</dbReference>
<dbReference type="InterPro" id="IPR018550">
    <property type="entry name" value="Lipid-A_deacylase-rel"/>
</dbReference>
<proteinExistence type="inferred from homology"/>
<comment type="similarity">
    <text evidence="1">Belongs to the PagL family.</text>
</comment>
<sequence length="185" mass="20819">MRKRRQAGWRALLLGMTLTLSGSAMAVDRVVVELGGGDNLRGVTRIGATWDWQSRWFADGDWYLGGYWEAELGRWWSTQDKPGHKDITEVGLTPVFRLQQTHQDGISPYAELGVGLHFLSNTRLNDQRKFGESFQFGDHIGFGVTFGQHQAFDIGYRFQHLSNAGLAGDNSGMNLHLLHLGYRLP</sequence>
<dbReference type="EC" id="3.1.1.77" evidence="1"/>
<dbReference type="SUPFAM" id="SSF56925">
    <property type="entry name" value="OMPA-like"/>
    <property type="match status" value="1"/>
</dbReference>
<organism evidence="4 5">
    <name type="scientific">Plasticicumulans acidivorans</name>
    <dbReference type="NCBI Taxonomy" id="886464"/>
    <lineage>
        <taxon>Bacteria</taxon>
        <taxon>Pseudomonadati</taxon>
        <taxon>Pseudomonadota</taxon>
        <taxon>Gammaproteobacteria</taxon>
        <taxon>Candidatus Competibacteraceae</taxon>
        <taxon>Plasticicumulans</taxon>
    </lineage>
</organism>
<dbReference type="Proteomes" id="UP000246569">
    <property type="component" value="Unassembled WGS sequence"/>
</dbReference>
<feature type="signal peptide" evidence="3">
    <location>
        <begin position="1"/>
        <end position="26"/>
    </location>
</feature>
<dbReference type="PIRSF" id="PIRSF029681">
    <property type="entry name" value="PagL"/>
    <property type="match status" value="1"/>
</dbReference>
<evidence type="ECO:0000313" key="5">
    <source>
        <dbReference type="Proteomes" id="UP000246569"/>
    </source>
</evidence>
<evidence type="ECO:0000256" key="3">
    <source>
        <dbReference type="SAM" id="SignalP"/>
    </source>
</evidence>
<comment type="subcellular location">
    <subcellularLocation>
        <location evidence="1">Cell outer membrane</location>
        <topology evidence="1">Multi-pass membrane protein</topology>
    </subcellularLocation>
</comment>
<evidence type="ECO:0000313" key="4">
    <source>
        <dbReference type="EMBL" id="PWV64519.1"/>
    </source>
</evidence>
<dbReference type="RefSeq" id="WP_170123473.1">
    <property type="nucleotide sequence ID" value="NZ_QGTJ01000002.1"/>
</dbReference>
<accession>A0A317MXT9</accession>
<dbReference type="GO" id="GO:0050528">
    <property type="term" value="F:acyloxyacyl hydrolase activity"/>
    <property type="evidence" value="ECO:0007669"/>
    <property type="project" value="UniProtKB-EC"/>
</dbReference>
<dbReference type="GO" id="GO:0009279">
    <property type="term" value="C:cell outer membrane"/>
    <property type="evidence" value="ECO:0007669"/>
    <property type="project" value="UniProtKB-SubCell"/>
</dbReference>
<gene>
    <name evidence="4" type="ORF">C7443_102168</name>
</gene>
<feature type="site" description="Critical for activity" evidence="2">
    <location>
        <position position="163"/>
    </location>
</feature>
<feature type="chain" id="PRO_5016401121" description="Lipid A deacylase" evidence="3">
    <location>
        <begin position="27"/>
        <end position="185"/>
    </location>
</feature>
<comment type="catalytic activity">
    <reaction evidence="1">
        <text>a 3-(acyloxy)acyl derivative of bacterial toxin + H2O = a 3-hydroxyacyl derivative of bacterial toxin + a fatty acid + H(+)</text>
        <dbReference type="Rhea" id="RHEA:12032"/>
        <dbReference type="ChEBI" id="CHEBI:15377"/>
        <dbReference type="ChEBI" id="CHEBI:15378"/>
        <dbReference type="ChEBI" id="CHEBI:28868"/>
        <dbReference type="ChEBI" id="CHEBI:136853"/>
        <dbReference type="ChEBI" id="CHEBI:140675"/>
        <dbReference type="EC" id="3.1.1.77"/>
    </reaction>
</comment>
<dbReference type="InterPro" id="IPR011250">
    <property type="entry name" value="OMP/PagP_B-barrel"/>
</dbReference>
<evidence type="ECO:0000256" key="2">
    <source>
        <dbReference type="PIRSR" id="PIRSR029681-2"/>
    </source>
</evidence>
<dbReference type="AlphaFoldDB" id="A0A317MXT9"/>
<comment type="caution">
    <text evidence="4">The sequence shown here is derived from an EMBL/GenBank/DDBJ whole genome shotgun (WGS) entry which is preliminary data.</text>
</comment>
<dbReference type="Pfam" id="PF09411">
    <property type="entry name" value="PagL"/>
    <property type="match status" value="1"/>
</dbReference>